<reference evidence="10" key="1">
    <citation type="submission" date="2021-04" db="EMBL/GenBank/DDBJ databases">
        <authorList>
            <consortium name="Molecular Ecology Group"/>
        </authorList>
    </citation>
    <scope>NUCLEOTIDE SEQUENCE</scope>
</reference>
<evidence type="ECO:0000256" key="5">
    <source>
        <dbReference type="ARBA" id="ARBA00047878"/>
    </source>
</evidence>
<feature type="region of interest" description="Disordered" evidence="8">
    <location>
        <begin position="1"/>
        <end position="38"/>
    </location>
</feature>
<dbReference type="SUPFAM" id="SSF50129">
    <property type="entry name" value="GroES-like"/>
    <property type="match status" value="1"/>
</dbReference>
<dbReference type="Pfam" id="PF16884">
    <property type="entry name" value="ADH_N_2"/>
    <property type="match status" value="1"/>
</dbReference>
<comment type="caution">
    <text evidence="10">The sequence shown here is derived from an EMBL/GenBank/DDBJ whole genome shotgun (WGS) entry which is preliminary data.</text>
</comment>
<dbReference type="Pfam" id="PF00107">
    <property type="entry name" value="ADH_zinc_N"/>
    <property type="match status" value="1"/>
</dbReference>
<dbReference type="InterPro" id="IPR013149">
    <property type="entry name" value="ADH-like_C"/>
</dbReference>
<comment type="similarity">
    <text evidence="1">Belongs to the NADP-dependent oxidoreductase L4BD family.</text>
</comment>
<gene>
    <name evidence="10" type="ORF">CUNI_LOCUS12959</name>
</gene>
<organism evidence="10 11">
    <name type="scientific">Candidula unifasciata</name>
    <dbReference type="NCBI Taxonomy" id="100452"/>
    <lineage>
        <taxon>Eukaryota</taxon>
        <taxon>Metazoa</taxon>
        <taxon>Spiralia</taxon>
        <taxon>Lophotrochozoa</taxon>
        <taxon>Mollusca</taxon>
        <taxon>Gastropoda</taxon>
        <taxon>Heterobranchia</taxon>
        <taxon>Euthyneura</taxon>
        <taxon>Panpulmonata</taxon>
        <taxon>Eupulmonata</taxon>
        <taxon>Stylommatophora</taxon>
        <taxon>Helicina</taxon>
        <taxon>Helicoidea</taxon>
        <taxon>Geomitridae</taxon>
        <taxon>Candidula</taxon>
    </lineage>
</organism>
<evidence type="ECO:0000256" key="6">
    <source>
        <dbReference type="ARBA" id="ARBA00048290"/>
    </source>
</evidence>
<evidence type="ECO:0000256" key="8">
    <source>
        <dbReference type="SAM" id="MobiDB-lite"/>
    </source>
</evidence>
<dbReference type="InterPro" id="IPR036291">
    <property type="entry name" value="NAD(P)-bd_dom_sf"/>
</dbReference>
<dbReference type="SUPFAM" id="SSF51735">
    <property type="entry name" value="NAD(P)-binding Rossmann-fold domains"/>
    <property type="match status" value="1"/>
</dbReference>
<comment type="catalytic activity">
    <reaction evidence="6">
        <text>13,14-dihydro-15-oxo-PGF2alpha + NADP(+) = 15-oxoprostaglandin F2alpha + NADPH + H(+)</text>
        <dbReference type="Rhea" id="RHEA:50588"/>
        <dbReference type="ChEBI" id="CHEBI:15378"/>
        <dbReference type="ChEBI" id="CHEBI:57783"/>
        <dbReference type="ChEBI" id="CHEBI:58349"/>
        <dbReference type="ChEBI" id="CHEBI:133374"/>
        <dbReference type="ChEBI" id="CHEBI:133409"/>
    </reaction>
    <physiologicalReaction direction="right-to-left" evidence="6">
        <dbReference type="Rhea" id="RHEA:50590"/>
    </physiologicalReaction>
</comment>
<evidence type="ECO:0000313" key="11">
    <source>
        <dbReference type="Proteomes" id="UP000678393"/>
    </source>
</evidence>
<protein>
    <recommendedName>
        <fullName evidence="4">15-oxoprostaglandin 13-reductase</fullName>
        <ecNumber evidence="2">1.3.1.48</ecNumber>
    </recommendedName>
    <alternativeName>
        <fullName evidence="4">15-oxoprostaglandin 13-reductase</fullName>
    </alternativeName>
</protein>
<dbReference type="EMBL" id="CAJHNH020002669">
    <property type="protein sequence ID" value="CAG5127401.1"/>
    <property type="molecule type" value="Genomic_DNA"/>
</dbReference>
<evidence type="ECO:0000313" key="10">
    <source>
        <dbReference type="EMBL" id="CAG5127401.1"/>
    </source>
</evidence>
<dbReference type="SMART" id="SM00829">
    <property type="entry name" value="PKS_ER"/>
    <property type="match status" value="1"/>
</dbReference>
<feature type="compositionally biased region" description="Low complexity" evidence="8">
    <location>
        <begin position="21"/>
        <end position="30"/>
    </location>
</feature>
<evidence type="ECO:0000256" key="1">
    <source>
        <dbReference type="ARBA" id="ARBA00010460"/>
    </source>
</evidence>
<dbReference type="InterPro" id="IPR011032">
    <property type="entry name" value="GroES-like_sf"/>
</dbReference>
<dbReference type="Gene3D" id="3.40.50.720">
    <property type="entry name" value="NAD(P)-binding Rossmann-like Domain"/>
    <property type="match status" value="1"/>
</dbReference>
<keyword evidence="3" id="KW-0560">Oxidoreductase</keyword>
<dbReference type="AlphaFoldDB" id="A0A8S3ZKX4"/>
<dbReference type="Proteomes" id="UP000678393">
    <property type="component" value="Unassembled WGS sequence"/>
</dbReference>
<name>A0A8S3ZKX4_9EUPU</name>
<evidence type="ECO:0000256" key="3">
    <source>
        <dbReference type="ARBA" id="ARBA00023002"/>
    </source>
</evidence>
<feature type="domain" description="Enoyl reductase (ER)" evidence="9">
    <location>
        <begin position="21"/>
        <end position="348"/>
    </location>
</feature>
<evidence type="ECO:0000256" key="7">
    <source>
        <dbReference type="ARBA" id="ARBA00049070"/>
    </source>
</evidence>
<dbReference type="InterPro" id="IPR041694">
    <property type="entry name" value="ADH_N_2"/>
</dbReference>
<dbReference type="Gene3D" id="3.90.180.10">
    <property type="entry name" value="Medium-chain alcohol dehydrogenases, catalytic domain"/>
    <property type="match status" value="1"/>
</dbReference>
<keyword evidence="11" id="KW-1185">Reference proteome</keyword>
<evidence type="ECO:0000256" key="4">
    <source>
        <dbReference type="ARBA" id="ARBA00033119"/>
    </source>
</evidence>
<dbReference type="PANTHER" id="PTHR43205:SF5">
    <property type="entry name" value="PROSTAGLANDIN REDUCTASE 2"/>
    <property type="match status" value="1"/>
</dbReference>
<evidence type="ECO:0000256" key="2">
    <source>
        <dbReference type="ARBA" id="ARBA00011981"/>
    </source>
</evidence>
<dbReference type="GO" id="GO:0006693">
    <property type="term" value="P:prostaglandin metabolic process"/>
    <property type="evidence" value="ECO:0007669"/>
    <property type="project" value="TreeGrafter"/>
</dbReference>
<dbReference type="OrthoDB" id="809632at2759"/>
<dbReference type="PANTHER" id="PTHR43205">
    <property type="entry name" value="PROSTAGLANDIN REDUCTASE"/>
    <property type="match status" value="1"/>
</dbReference>
<accession>A0A8S3ZKX4</accession>
<proteinExistence type="inferred from homology"/>
<dbReference type="GO" id="GO:0047522">
    <property type="term" value="F:15-oxoprostaglandin 13-reductase [NAD(P)+] activity"/>
    <property type="evidence" value="ECO:0007669"/>
    <property type="project" value="UniProtKB-EC"/>
</dbReference>
<dbReference type="EC" id="1.3.1.48" evidence="2"/>
<sequence length="353" mass="38281">MEKKNFHVVLKSRPGEDNEPSESNFSFEEVPFPPEPPKDGEVLIRNEYLSLDPALRCAMNRDTGVSYLKAWEIGETLSGFGGVGTIVSSGDPNYIPGDLVTAFYHWPWKVYFIISSSSVRKIPVEISAISPTICLNLTGLTGLTAYLGVREKAHVIKGANQTMVVSGAAGATGSVAGQVAKAEGCDKVVGICGSDTKCQILTEELGFHAAINYKTESVTARLQQICPEGVDIYFDNVGGSISDEVIRLMNPDSHVVLCGQISLYNKNVPYPPPLSEEISAILKERNITRERFLVLNYADKFDSSVEELLKLIVAGKIKAKETVEMGLANVGRAFVSMMTGGNIGKQLVKVTEQ</sequence>
<comment type="catalytic activity">
    <reaction evidence="7">
        <text>13,14-dihydro-15-oxo-prostaglandin E1 + NADP(+) = 15-oxoprostaglandin E1 + NADPH + H(+)</text>
        <dbReference type="Rhea" id="RHEA:50584"/>
        <dbReference type="ChEBI" id="CHEBI:15378"/>
        <dbReference type="ChEBI" id="CHEBI:57401"/>
        <dbReference type="ChEBI" id="CHEBI:57783"/>
        <dbReference type="ChEBI" id="CHEBI:58349"/>
        <dbReference type="ChEBI" id="CHEBI:133408"/>
    </reaction>
    <physiologicalReaction direction="right-to-left" evidence="7">
        <dbReference type="Rhea" id="RHEA:50586"/>
    </physiologicalReaction>
</comment>
<dbReference type="InterPro" id="IPR020843">
    <property type="entry name" value="ER"/>
</dbReference>
<dbReference type="FunFam" id="3.40.50.720:FF:000121">
    <property type="entry name" value="Prostaglandin reductase 2"/>
    <property type="match status" value="1"/>
</dbReference>
<comment type="catalytic activity">
    <reaction evidence="5">
        <text>13,14-dihydro-15-oxo-prostaglandin F1alpha + NADP(+) = 15-oxoprostaglandin F1alpha + NADPH + H(+)</text>
        <dbReference type="Rhea" id="RHEA:50592"/>
        <dbReference type="ChEBI" id="CHEBI:15378"/>
        <dbReference type="ChEBI" id="CHEBI:57783"/>
        <dbReference type="ChEBI" id="CHEBI:58349"/>
        <dbReference type="ChEBI" id="CHEBI:79072"/>
        <dbReference type="ChEBI" id="CHEBI:133411"/>
    </reaction>
    <physiologicalReaction direction="right-to-left" evidence="5">
        <dbReference type="Rhea" id="RHEA:50594"/>
    </physiologicalReaction>
</comment>
<dbReference type="InterPro" id="IPR045010">
    <property type="entry name" value="MDR_fam"/>
</dbReference>
<evidence type="ECO:0000259" key="9">
    <source>
        <dbReference type="SMART" id="SM00829"/>
    </source>
</evidence>